<dbReference type="GO" id="GO:0034354">
    <property type="term" value="P:'de novo' NAD+ biosynthetic process from L-tryptophan"/>
    <property type="evidence" value="ECO:0007669"/>
    <property type="project" value="TreeGrafter"/>
</dbReference>
<dbReference type="GO" id="GO:0005737">
    <property type="term" value="C:cytoplasm"/>
    <property type="evidence" value="ECO:0007669"/>
    <property type="project" value="TreeGrafter"/>
</dbReference>
<proteinExistence type="inferred from homology"/>
<organism evidence="4 5">
    <name type="scientific">Roridomyces roridus</name>
    <dbReference type="NCBI Taxonomy" id="1738132"/>
    <lineage>
        <taxon>Eukaryota</taxon>
        <taxon>Fungi</taxon>
        <taxon>Dikarya</taxon>
        <taxon>Basidiomycota</taxon>
        <taxon>Agaricomycotina</taxon>
        <taxon>Agaricomycetes</taxon>
        <taxon>Agaricomycetidae</taxon>
        <taxon>Agaricales</taxon>
        <taxon>Marasmiineae</taxon>
        <taxon>Mycenaceae</taxon>
        <taxon>Roridomyces</taxon>
    </lineage>
</organism>
<gene>
    <name evidence="4" type="ORF">FB45DRAFT_838132</name>
</gene>
<dbReference type="GO" id="GO:0019441">
    <property type="term" value="P:L-tryptophan catabolic process to kynurenine"/>
    <property type="evidence" value="ECO:0007669"/>
    <property type="project" value="InterPro"/>
</dbReference>
<evidence type="ECO:0000256" key="1">
    <source>
        <dbReference type="ARBA" id="ARBA00007119"/>
    </source>
</evidence>
<keyword evidence="3" id="KW-0408">Iron</keyword>
<evidence type="ECO:0000313" key="5">
    <source>
        <dbReference type="Proteomes" id="UP001221142"/>
    </source>
</evidence>
<dbReference type="PANTHER" id="PTHR28657:SF11">
    <property type="entry name" value="INDOLEAMINE 2,3-DIOXYGENASE"/>
    <property type="match status" value="1"/>
</dbReference>
<dbReference type="Pfam" id="PF01231">
    <property type="entry name" value="IDO"/>
    <property type="match status" value="1"/>
</dbReference>
<name>A0AAD7BL19_9AGAR</name>
<dbReference type="GO" id="GO:0020037">
    <property type="term" value="F:heme binding"/>
    <property type="evidence" value="ECO:0007669"/>
    <property type="project" value="InterPro"/>
</dbReference>
<sequence length="432" mass="49055">MPKVLSWLLPSWTQPEPSLPSPSTQILDEPLQHDVLTRLRSLIVVGGGGSWPPRATYRETWPVALRSYDSVYRAMEPSFPVPESSVDNAYNRKIIDSFRSRMRSQLDTHVDMEQVRRAFEGAESCPQGVWLGLFLCLSFLRHSYRWGVSPIVSEAQSEQSLDIPEELELPWRYLQRHFGTASPGGCMTSLIYCNLREDDSLEYSVTVGLPEAHRSTEYWTTKLTSEMEVRALPVYHLFAQSIAHLDEGDASAACATLKSANETLRAAFKFFFSTMSEAHISREVWMAYAQGYQGWTLGGVDGSSGGQSVLFRTLDSFLGIRPFPTPEKESLHLPTAQRDWFNYLREYDIRAVVKACVEGEEGEALTAELDALVKQLRVWRMGHMHRMVRYESVHRPERQTMTAGISVVDSPSEDQMIEHLKRELGKRLAQTV</sequence>
<accession>A0AAD7BL19</accession>
<keyword evidence="5" id="KW-1185">Reference proteome</keyword>
<evidence type="ECO:0000256" key="2">
    <source>
        <dbReference type="ARBA" id="ARBA00022723"/>
    </source>
</evidence>
<dbReference type="GO" id="GO:0033754">
    <property type="term" value="F:indoleamine 2,3-dioxygenase activity"/>
    <property type="evidence" value="ECO:0007669"/>
    <property type="project" value="TreeGrafter"/>
</dbReference>
<dbReference type="EMBL" id="JARKIF010000014">
    <property type="protein sequence ID" value="KAJ7623741.1"/>
    <property type="molecule type" value="Genomic_DNA"/>
</dbReference>
<comment type="caution">
    <text evidence="4">The sequence shown here is derived from an EMBL/GenBank/DDBJ whole genome shotgun (WGS) entry which is preliminary data.</text>
</comment>
<dbReference type="InterPro" id="IPR037217">
    <property type="entry name" value="Trp/Indoleamine_2_3_dOase-like"/>
</dbReference>
<evidence type="ECO:0000256" key="3">
    <source>
        <dbReference type="ARBA" id="ARBA00023004"/>
    </source>
</evidence>
<dbReference type="InterPro" id="IPR000898">
    <property type="entry name" value="Indolamine_dOase"/>
</dbReference>
<protein>
    <recommendedName>
        <fullName evidence="6">Indoleamine 2,3-dioxygenase</fullName>
    </recommendedName>
</protein>
<comment type="similarity">
    <text evidence="1">Belongs to the indoleamine 2,3-dioxygenase family.</text>
</comment>
<keyword evidence="2" id="KW-0479">Metal-binding</keyword>
<reference evidence="4" key="1">
    <citation type="submission" date="2023-03" db="EMBL/GenBank/DDBJ databases">
        <title>Massive genome expansion in bonnet fungi (Mycena s.s.) driven by repeated elements and novel gene families across ecological guilds.</title>
        <authorList>
            <consortium name="Lawrence Berkeley National Laboratory"/>
            <person name="Harder C.B."/>
            <person name="Miyauchi S."/>
            <person name="Viragh M."/>
            <person name="Kuo A."/>
            <person name="Thoen E."/>
            <person name="Andreopoulos B."/>
            <person name="Lu D."/>
            <person name="Skrede I."/>
            <person name="Drula E."/>
            <person name="Henrissat B."/>
            <person name="Morin E."/>
            <person name="Kohler A."/>
            <person name="Barry K."/>
            <person name="LaButti K."/>
            <person name="Morin E."/>
            <person name="Salamov A."/>
            <person name="Lipzen A."/>
            <person name="Mereny Z."/>
            <person name="Hegedus B."/>
            <person name="Baldrian P."/>
            <person name="Stursova M."/>
            <person name="Weitz H."/>
            <person name="Taylor A."/>
            <person name="Grigoriev I.V."/>
            <person name="Nagy L.G."/>
            <person name="Martin F."/>
            <person name="Kauserud H."/>
        </authorList>
    </citation>
    <scope>NUCLEOTIDE SEQUENCE</scope>
    <source>
        <strain evidence="4">9284</strain>
    </source>
</reference>
<dbReference type="Proteomes" id="UP001221142">
    <property type="component" value="Unassembled WGS sequence"/>
</dbReference>
<evidence type="ECO:0000313" key="4">
    <source>
        <dbReference type="EMBL" id="KAJ7623741.1"/>
    </source>
</evidence>
<evidence type="ECO:0008006" key="6">
    <source>
        <dbReference type="Google" id="ProtNLM"/>
    </source>
</evidence>
<dbReference type="GO" id="GO:0046872">
    <property type="term" value="F:metal ion binding"/>
    <property type="evidence" value="ECO:0007669"/>
    <property type="project" value="UniProtKB-KW"/>
</dbReference>
<dbReference type="AlphaFoldDB" id="A0AAD7BL19"/>
<dbReference type="SUPFAM" id="SSF140959">
    <property type="entry name" value="Indolic compounds 2,3-dioxygenase-like"/>
    <property type="match status" value="1"/>
</dbReference>
<dbReference type="Gene3D" id="1.20.58.480">
    <property type="match status" value="1"/>
</dbReference>
<dbReference type="PANTHER" id="PTHR28657">
    <property type="entry name" value="INDOLEAMINE 2,3-DIOXYGENASE"/>
    <property type="match status" value="1"/>
</dbReference>